<dbReference type="EMBL" id="RKRF01000007">
    <property type="protein sequence ID" value="RPF55394.1"/>
    <property type="molecule type" value="Genomic_DNA"/>
</dbReference>
<dbReference type="AlphaFoldDB" id="A0A3N5BCQ1"/>
<keyword evidence="5" id="KW-0378">Hydrolase</keyword>
<accession>A0A3N5BCQ1</accession>
<dbReference type="Gene3D" id="1.10.10.630">
    <property type="entry name" value="DnaD domain-like"/>
    <property type="match status" value="1"/>
</dbReference>
<feature type="domain" description="Replicative helicase loading/DNA remodeling protein DnaB N-terminal winged helix" evidence="4">
    <location>
        <begin position="10"/>
        <end position="233"/>
    </location>
</feature>
<keyword evidence="5" id="KW-0547">Nucleotide-binding</keyword>
<dbReference type="RefSeq" id="WP_124219060.1">
    <property type="nucleotide sequence ID" value="NZ_RKRF01000007.1"/>
</dbReference>
<proteinExistence type="inferred from homology"/>
<feature type="compositionally biased region" description="Basic and acidic residues" evidence="2">
    <location>
        <begin position="285"/>
        <end position="301"/>
    </location>
</feature>
<reference evidence="5 6" key="1">
    <citation type="submission" date="2018-11" db="EMBL/GenBank/DDBJ databases">
        <title>Genomic Encyclopedia of Type Strains, Phase IV (KMG-IV): sequencing the most valuable type-strain genomes for metagenomic binning, comparative biology and taxonomic classification.</title>
        <authorList>
            <person name="Goeker M."/>
        </authorList>
    </citation>
    <scope>NUCLEOTIDE SEQUENCE [LARGE SCALE GENOMIC DNA]</scope>
    <source>
        <strain evidence="5 6">DSM 18090</strain>
    </source>
</reference>
<keyword evidence="6" id="KW-1185">Reference proteome</keyword>
<organism evidence="5 6">
    <name type="scientific">Aquisalibacillus elongatus</name>
    <dbReference type="NCBI Taxonomy" id="485577"/>
    <lineage>
        <taxon>Bacteria</taxon>
        <taxon>Bacillati</taxon>
        <taxon>Bacillota</taxon>
        <taxon>Bacilli</taxon>
        <taxon>Bacillales</taxon>
        <taxon>Bacillaceae</taxon>
        <taxon>Aquisalibacillus</taxon>
    </lineage>
</organism>
<evidence type="ECO:0000259" key="3">
    <source>
        <dbReference type="Pfam" id="PF07261"/>
    </source>
</evidence>
<feature type="region of interest" description="Disordered" evidence="2">
    <location>
        <begin position="270"/>
        <end position="301"/>
    </location>
</feature>
<feature type="compositionally biased region" description="Basic and acidic residues" evidence="2">
    <location>
        <begin position="413"/>
        <end position="428"/>
    </location>
</feature>
<keyword evidence="5" id="KW-0347">Helicase</keyword>
<feature type="compositionally biased region" description="Basic residues" evidence="2">
    <location>
        <begin position="401"/>
        <end position="412"/>
    </location>
</feature>
<dbReference type="SUPFAM" id="SSF158499">
    <property type="entry name" value="DnaD domain-like"/>
    <property type="match status" value="1"/>
</dbReference>
<evidence type="ECO:0000256" key="1">
    <source>
        <dbReference type="ARBA" id="ARBA00093462"/>
    </source>
</evidence>
<evidence type="ECO:0000313" key="5">
    <source>
        <dbReference type="EMBL" id="RPF55394.1"/>
    </source>
</evidence>
<dbReference type="InterPro" id="IPR034829">
    <property type="entry name" value="DnaD-like_sf"/>
</dbReference>
<evidence type="ECO:0000313" key="6">
    <source>
        <dbReference type="Proteomes" id="UP000276443"/>
    </source>
</evidence>
<dbReference type="Pfam" id="PF07261">
    <property type="entry name" value="DnaB_2"/>
    <property type="match status" value="1"/>
</dbReference>
<feature type="compositionally biased region" description="Polar residues" evidence="2">
    <location>
        <begin position="272"/>
        <end position="284"/>
    </location>
</feature>
<sequence>MNERIRHLLPNDRMKIFQQEPFYEDTETVLTLLYQPLISMKGVAVFQALWKESRFQQPQTSISHHQMMNTLNITLDEFYEARKKLEAIGLLHSFKEEGTYRTLYYMLQKPFSAKGFFEDPMLSVLLEHHIGRDSFYRLKKRLLTPAQLPNNVQSVTHSFDDVFTTIYPENNPNPEQETKTKEEPLAIKTKLPLDWLHKMLKQQSINPKQVLTHSNIEYIEKLIKIYDVDDLELEKAIIWAVNEDQVFDRKEFQDMCKDIFYKKHGSVPPRLYSNNQTQAQAPSEEQTKNESSEEAEPKTKEEQLIQHFNTITHRELLEDLSASGKASVKEVDMITTMMEEHGLTQSVMNVLVDYVLKRNGNKLSKNYLETIAAHWSREGITNAKEAMQIAKREHHMYETWKKKKSQNQKKKQGSKEVLPKWFEEERQNKKASAAQPKQTSNEDVQKKREELEAFIKSYSKTKS</sequence>
<comment type="caution">
    <text evidence="5">The sequence shown here is derived from an EMBL/GenBank/DDBJ whole genome shotgun (WGS) entry which is preliminary data.</text>
</comment>
<evidence type="ECO:0000256" key="2">
    <source>
        <dbReference type="SAM" id="MobiDB-lite"/>
    </source>
</evidence>
<dbReference type="GO" id="GO:0004386">
    <property type="term" value="F:helicase activity"/>
    <property type="evidence" value="ECO:0007669"/>
    <property type="project" value="UniProtKB-KW"/>
</dbReference>
<gene>
    <name evidence="5" type="ORF">EDC24_0265</name>
</gene>
<name>A0A3N5BCQ1_9BACI</name>
<dbReference type="OrthoDB" id="2082007at2"/>
<protein>
    <submittedName>
        <fullName evidence="5">Replicative DNA helicase loader DnaB</fullName>
    </submittedName>
</protein>
<dbReference type="Proteomes" id="UP000276443">
    <property type="component" value="Unassembled WGS sequence"/>
</dbReference>
<dbReference type="InterPro" id="IPR058660">
    <property type="entry name" value="WHD_DnaB"/>
</dbReference>
<comment type="similarity">
    <text evidence="1">Belongs to the DnaB/DnaD family.</text>
</comment>
<keyword evidence="5" id="KW-0067">ATP-binding</keyword>
<feature type="region of interest" description="Disordered" evidence="2">
    <location>
        <begin position="399"/>
        <end position="448"/>
    </location>
</feature>
<evidence type="ECO:0000259" key="4">
    <source>
        <dbReference type="Pfam" id="PF25888"/>
    </source>
</evidence>
<dbReference type="Pfam" id="PF25888">
    <property type="entry name" value="WHD_DnaB"/>
    <property type="match status" value="1"/>
</dbReference>
<feature type="domain" description="DnaB/C C-terminal" evidence="3">
    <location>
        <begin position="326"/>
        <end position="388"/>
    </location>
</feature>
<dbReference type="InterPro" id="IPR006343">
    <property type="entry name" value="DnaB/C_C"/>
</dbReference>